<keyword evidence="11 13" id="KW-0443">Lipid metabolism</keyword>
<accession>A0A3D8J8G0</accession>
<evidence type="ECO:0000256" key="12">
    <source>
        <dbReference type="ARBA" id="ARBA00029757"/>
    </source>
</evidence>
<dbReference type="NCBIfam" id="TIGR00682">
    <property type="entry name" value="lpxK"/>
    <property type="match status" value="1"/>
</dbReference>
<gene>
    <name evidence="13" type="primary">lpxK</name>
    <name evidence="15" type="ORF">CQA66_02045</name>
</gene>
<dbReference type="GO" id="GO:0009244">
    <property type="term" value="P:lipopolysaccharide core region biosynthetic process"/>
    <property type="evidence" value="ECO:0007669"/>
    <property type="project" value="TreeGrafter"/>
</dbReference>
<protein>
    <recommendedName>
        <fullName evidence="4 13">Tetraacyldisaccharide 4'-kinase</fullName>
        <ecNumber evidence="3 13">2.7.1.130</ecNumber>
    </recommendedName>
    <alternativeName>
        <fullName evidence="12 13">Lipid A 4'-kinase</fullName>
    </alternativeName>
</protein>
<keyword evidence="14" id="KW-0812">Transmembrane</keyword>
<evidence type="ECO:0000256" key="13">
    <source>
        <dbReference type="HAMAP-Rule" id="MF_00409"/>
    </source>
</evidence>
<evidence type="ECO:0000256" key="11">
    <source>
        <dbReference type="ARBA" id="ARBA00023098"/>
    </source>
</evidence>
<keyword evidence="6 13" id="KW-0441">Lipid A biosynthesis</keyword>
<dbReference type="AlphaFoldDB" id="A0A3D8J8G0"/>
<dbReference type="GO" id="GO:0009245">
    <property type="term" value="P:lipid A biosynthetic process"/>
    <property type="evidence" value="ECO:0007669"/>
    <property type="project" value="UniProtKB-UniRule"/>
</dbReference>
<dbReference type="EC" id="2.7.1.130" evidence="3 13"/>
<organism evidence="15 16">
    <name type="scientific">Helicobacter aurati</name>
    <dbReference type="NCBI Taxonomy" id="137778"/>
    <lineage>
        <taxon>Bacteria</taxon>
        <taxon>Pseudomonadati</taxon>
        <taxon>Campylobacterota</taxon>
        <taxon>Epsilonproteobacteria</taxon>
        <taxon>Campylobacterales</taxon>
        <taxon>Helicobacteraceae</taxon>
        <taxon>Helicobacter</taxon>
    </lineage>
</organism>
<dbReference type="PANTHER" id="PTHR42724:SF1">
    <property type="entry name" value="TETRAACYLDISACCHARIDE 4'-KINASE, MITOCHONDRIAL-RELATED"/>
    <property type="match status" value="1"/>
</dbReference>
<proteinExistence type="inferred from homology"/>
<feature type="transmembrane region" description="Helical" evidence="14">
    <location>
        <begin position="34"/>
        <end position="52"/>
    </location>
</feature>
<dbReference type="PANTHER" id="PTHR42724">
    <property type="entry name" value="TETRAACYLDISACCHARIDE 4'-KINASE"/>
    <property type="match status" value="1"/>
</dbReference>
<name>A0A3D8J8G0_9HELI</name>
<evidence type="ECO:0000313" key="16">
    <source>
        <dbReference type="Proteomes" id="UP000256424"/>
    </source>
</evidence>
<feature type="binding site" evidence="13">
    <location>
        <begin position="73"/>
        <end position="80"/>
    </location>
    <ligand>
        <name>ATP</name>
        <dbReference type="ChEBI" id="CHEBI:30616"/>
    </ligand>
</feature>
<keyword evidence="5 13" id="KW-0444">Lipid biosynthesis</keyword>
<sequence length="347" mass="40139">MLERCLLVLVENFMAFQQNFIERYFFSPTLFDKIISFLLLPFSFLYYVLAITRKKYGKKKDFHIKIISIGNLVSGGSGKTPFCIAILHFLHAHGYMNLGVVLRGYKRKTRGLLQVSMRGNILCDVLQSGDEAMLIALQTQKLQTSVFVSETREDAIVYAKKLGIEIIVLDDSYRFTFKKFDVLLEPELCPFFERVLPSGYYRFPPSFYAQCDMHLKEGKDYIRKMSLCQFPRRLVDAQSSVKQNSSLQCKPNRYVLATAIANPSRLDIVSSLIVPHVIVYRYSLPDHGVFDESLLECLLQTYNADCILMTQKDFVKCQSFTLPIHVIDLRIEIMQQKLQKILEYLTH</sequence>
<keyword evidence="7 13" id="KW-0808">Transferase</keyword>
<keyword evidence="16" id="KW-1185">Reference proteome</keyword>
<keyword evidence="9 13" id="KW-0418">Kinase</keyword>
<dbReference type="NCBIfam" id="NF001892">
    <property type="entry name" value="PRK00652.1-5"/>
    <property type="match status" value="1"/>
</dbReference>
<dbReference type="GO" id="GO:0009029">
    <property type="term" value="F:lipid-A 4'-kinase activity"/>
    <property type="evidence" value="ECO:0007669"/>
    <property type="project" value="UniProtKB-UniRule"/>
</dbReference>
<dbReference type="GO" id="GO:0005886">
    <property type="term" value="C:plasma membrane"/>
    <property type="evidence" value="ECO:0007669"/>
    <property type="project" value="TreeGrafter"/>
</dbReference>
<evidence type="ECO:0000256" key="6">
    <source>
        <dbReference type="ARBA" id="ARBA00022556"/>
    </source>
</evidence>
<dbReference type="HAMAP" id="MF_00409">
    <property type="entry name" value="LpxK"/>
    <property type="match status" value="1"/>
</dbReference>
<evidence type="ECO:0000256" key="10">
    <source>
        <dbReference type="ARBA" id="ARBA00022840"/>
    </source>
</evidence>
<evidence type="ECO:0000256" key="7">
    <source>
        <dbReference type="ARBA" id="ARBA00022679"/>
    </source>
</evidence>
<evidence type="ECO:0000256" key="3">
    <source>
        <dbReference type="ARBA" id="ARBA00012071"/>
    </source>
</evidence>
<comment type="catalytic activity">
    <reaction evidence="13">
        <text>a lipid A disaccharide + ATP = a lipid IVA + ADP + H(+)</text>
        <dbReference type="Rhea" id="RHEA:67840"/>
        <dbReference type="ChEBI" id="CHEBI:15378"/>
        <dbReference type="ChEBI" id="CHEBI:30616"/>
        <dbReference type="ChEBI" id="CHEBI:176343"/>
        <dbReference type="ChEBI" id="CHEBI:176425"/>
        <dbReference type="ChEBI" id="CHEBI:456216"/>
        <dbReference type="EC" id="2.7.1.130"/>
    </reaction>
</comment>
<evidence type="ECO:0000256" key="5">
    <source>
        <dbReference type="ARBA" id="ARBA00022516"/>
    </source>
</evidence>
<evidence type="ECO:0000256" key="1">
    <source>
        <dbReference type="ARBA" id="ARBA00002274"/>
    </source>
</evidence>
<evidence type="ECO:0000256" key="9">
    <source>
        <dbReference type="ARBA" id="ARBA00022777"/>
    </source>
</evidence>
<keyword evidence="14" id="KW-1133">Transmembrane helix</keyword>
<evidence type="ECO:0000256" key="8">
    <source>
        <dbReference type="ARBA" id="ARBA00022741"/>
    </source>
</evidence>
<dbReference type="UniPathway" id="UPA00359">
    <property type="reaction ID" value="UER00482"/>
</dbReference>
<reference evidence="15 16" key="1">
    <citation type="submission" date="2018-04" db="EMBL/GenBank/DDBJ databases">
        <title>Novel Campyloabacter and Helicobacter Species and Strains.</title>
        <authorList>
            <person name="Mannion A.J."/>
            <person name="Shen Z."/>
            <person name="Fox J.G."/>
        </authorList>
    </citation>
    <scope>NUCLEOTIDE SEQUENCE [LARGE SCALE GENOMIC DNA]</scope>
    <source>
        <strain evidence="15 16">MIT 97-5075</strain>
    </source>
</reference>
<keyword evidence="14" id="KW-0472">Membrane</keyword>
<comment type="pathway">
    <text evidence="2 13">Glycolipid biosynthesis; lipid IV(A) biosynthesis; lipid IV(A) from (3R)-3-hydroxytetradecanoyl-[acyl-carrier-protein] and UDP-N-acetyl-alpha-D-glucosamine: step 6/6.</text>
</comment>
<dbReference type="GO" id="GO:0005524">
    <property type="term" value="F:ATP binding"/>
    <property type="evidence" value="ECO:0007669"/>
    <property type="project" value="UniProtKB-UniRule"/>
</dbReference>
<keyword evidence="8 13" id="KW-0547">Nucleotide-binding</keyword>
<dbReference type="Proteomes" id="UP000256424">
    <property type="component" value="Unassembled WGS sequence"/>
</dbReference>
<dbReference type="InterPro" id="IPR027417">
    <property type="entry name" value="P-loop_NTPase"/>
</dbReference>
<comment type="function">
    <text evidence="1 13">Transfers the gamma-phosphate of ATP to the 4'-position of a tetraacyldisaccharide 1-phosphate intermediate (termed DS-1-P) to form tetraacyldisaccharide 1,4'-bis-phosphate (lipid IVA).</text>
</comment>
<comment type="caution">
    <text evidence="15">The sequence shown here is derived from an EMBL/GenBank/DDBJ whole genome shotgun (WGS) entry which is preliminary data.</text>
</comment>
<dbReference type="SUPFAM" id="SSF52540">
    <property type="entry name" value="P-loop containing nucleoside triphosphate hydrolases"/>
    <property type="match status" value="1"/>
</dbReference>
<evidence type="ECO:0000256" key="2">
    <source>
        <dbReference type="ARBA" id="ARBA00004870"/>
    </source>
</evidence>
<dbReference type="EMBL" id="NXLW01000002">
    <property type="protein sequence ID" value="RDU73465.1"/>
    <property type="molecule type" value="Genomic_DNA"/>
</dbReference>
<comment type="similarity">
    <text evidence="13">Belongs to the LpxK family.</text>
</comment>
<evidence type="ECO:0000256" key="14">
    <source>
        <dbReference type="SAM" id="Phobius"/>
    </source>
</evidence>
<dbReference type="InterPro" id="IPR003758">
    <property type="entry name" value="LpxK"/>
</dbReference>
<keyword evidence="10 13" id="KW-0067">ATP-binding</keyword>
<dbReference type="Pfam" id="PF02606">
    <property type="entry name" value="LpxK"/>
    <property type="match status" value="1"/>
</dbReference>
<evidence type="ECO:0000313" key="15">
    <source>
        <dbReference type="EMBL" id="RDU73465.1"/>
    </source>
</evidence>
<evidence type="ECO:0000256" key="4">
    <source>
        <dbReference type="ARBA" id="ARBA00016436"/>
    </source>
</evidence>